<dbReference type="STRING" id="241244.ATY39_06305"/>
<dbReference type="KEGG" id="rst:ATY39_06305"/>
<dbReference type="OrthoDB" id="2454816at2"/>
<keyword evidence="2" id="KW-1185">Reference proteome</keyword>
<sequence>MKLTVQGKKFITNLTKDNKYHLLRFYAVANRDGLQYAADIDTPIHTDIIMEVEGIHVALSPKLLPILKDKIIHSETVNGVTGIVLLDEEHAHLTTN</sequence>
<proteinExistence type="predicted"/>
<gene>
    <name evidence="1" type="ORF">ATY39_06305</name>
</gene>
<accession>A0A143HBI8</accession>
<dbReference type="AlphaFoldDB" id="A0A143HBI8"/>
<reference evidence="1 2" key="1">
    <citation type="journal article" date="2016" name="Genome Announc.">
        <title>Whole-Genome Sequence of Rummeliibacillus stabekisii Strain PP9 Isolated from Antarctic Soil.</title>
        <authorList>
            <person name="da Mota F.F."/>
            <person name="Vollu R.E."/>
            <person name="Jurelevicius D."/>
            <person name="Seldin L."/>
        </authorList>
    </citation>
    <scope>NUCLEOTIDE SEQUENCE [LARGE SCALE GENOMIC DNA]</scope>
    <source>
        <strain evidence="1 2">PP9</strain>
    </source>
</reference>
<dbReference type="Proteomes" id="UP000076021">
    <property type="component" value="Chromosome"/>
</dbReference>
<protein>
    <submittedName>
        <fullName evidence="1">Uncharacterized protein</fullName>
    </submittedName>
</protein>
<dbReference type="EMBL" id="CP014806">
    <property type="protein sequence ID" value="AMW99103.1"/>
    <property type="molecule type" value="Genomic_DNA"/>
</dbReference>
<reference evidence="2" key="2">
    <citation type="submission" date="2016-03" db="EMBL/GenBank/DDBJ databases">
        <authorList>
            <person name="Ploux O."/>
        </authorList>
    </citation>
    <scope>NUCLEOTIDE SEQUENCE [LARGE SCALE GENOMIC DNA]</scope>
    <source>
        <strain evidence="2">PP9</strain>
    </source>
</reference>
<evidence type="ECO:0000313" key="1">
    <source>
        <dbReference type="EMBL" id="AMW99103.1"/>
    </source>
</evidence>
<dbReference type="RefSeq" id="WP_066787410.1">
    <property type="nucleotide sequence ID" value="NZ_BJVD01000001.1"/>
</dbReference>
<name>A0A143HBI8_9BACL</name>
<organism evidence="1 2">
    <name type="scientific">Rummeliibacillus stabekisii</name>
    <dbReference type="NCBI Taxonomy" id="241244"/>
    <lineage>
        <taxon>Bacteria</taxon>
        <taxon>Bacillati</taxon>
        <taxon>Bacillota</taxon>
        <taxon>Bacilli</taxon>
        <taxon>Bacillales</taxon>
        <taxon>Caryophanaceae</taxon>
        <taxon>Rummeliibacillus</taxon>
    </lineage>
</organism>
<evidence type="ECO:0000313" key="2">
    <source>
        <dbReference type="Proteomes" id="UP000076021"/>
    </source>
</evidence>